<comment type="caution">
    <text evidence="1">The sequence shown here is derived from an EMBL/GenBank/DDBJ whole genome shotgun (WGS) entry which is preliminary data.</text>
</comment>
<gene>
    <name evidence="1" type="ORF">N658DRAFT_499732</name>
</gene>
<sequence>MMAAPEACTSDEAIAAVVKLVLSDLCYGEAPQDLRVHVDGVHHMVMLRGGLSSLDTELAQMVLL</sequence>
<evidence type="ECO:0000313" key="1">
    <source>
        <dbReference type="EMBL" id="KAK4098151.1"/>
    </source>
</evidence>
<protein>
    <submittedName>
        <fullName evidence="1">Uncharacterized protein</fullName>
    </submittedName>
</protein>
<reference evidence="1" key="2">
    <citation type="submission" date="2023-05" db="EMBL/GenBank/DDBJ databases">
        <authorList>
            <consortium name="Lawrence Berkeley National Laboratory"/>
            <person name="Steindorff A."/>
            <person name="Hensen N."/>
            <person name="Bonometti L."/>
            <person name="Westerberg I."/>
            <person name="Brannstrom I.O."/>
            <person name="Guillou S."/>
            <person name="Cros-Aarteil S."/>
            <person name="Calhoun S."/>
            <person name="Haridas S."/>
            <person name="Kuo A."/>
            <person name="Mondo S."/>
            <person name="Pangilinan J."/>
            <person name="Riley R."/>
            <person name="Labutti K."/>
            <person name="Andreopoulos B."/>
            <person name="Lipzen A."/>
            <person name="Chen C."/>
            <person name="Yanf M."/>
            <person name="Daum C."/>
            <person name="Ng V."/>
            <person name="Clum A."/>
            <person name="Ohm R."/>
            <person name="Martin F."/>
            <person name="Silar P."/>
            <person name="Natvig D."/>
            <person name="Lalanne C."/>
            <person name="Gautier V."/>
            <person name="Ament-Velasquez S.L."/>
            <person name="Kruys A."/>
            <person name="Hutchinson M.I."/>
            <person name="Powell A.J."/>
            <person name="Barry K."/>
            <person name="Miller A.N."/>
            <person name="Grigoriev I.V."/>
            <person name="Debuchy R."/>
            <person name="Gladieux P."/>
            <person name="Thoren M.H."/>
            <person name="Johannesson H."/>
        </authorList>
    </citation>
    <scope>NUCLEOTIDE SEQUENCE</scope>
    <source>
        <strain evidence="1">CBS 757.83</strain>
    </source>
</reference>
<keyword evidence="2" id="KW-1185">Reference proteome</keyword>
<dbReference type="EMBL" id="MU863662">
    <property type="protein sequence ID" value="KAK4098151.1"/>
    <property type="molecule type" value="Genomic_DNA"/>
</dbReference>
<proteinExistence type="predicted"/>
<evidence type="ECO:0000313" key="2">
    <source>
        <dbReference type="Proteomes" id="UP001305647"/>
    </source>
</evidence>
<organism evidence="1 2">
    <name type="scientific">Parathielavia hyrcaniae</name>
    <dbReference type="NCBI Taxonomy" id="113614"/>
    <lineage>
        <taxon>Eukaryota</taxon>
        <taxon>Fungi</taxon>
        <taxon>Dikarya</taxon>
        <taxon>Ascomycota</taxon>
        <taxon>Pezizomycotina</taxon>
        <taxon>Sordariomycetes</taxon>
        <taxon>Sordariomycetidae</taxon>
        <taxon>Sordariales</taxon>
        <taxon>Chaetomiaceae</taxon>
        <taxon>Parathielavia</taxon>
    </lineage>
</organism>
<name>A0AAN6PW52_9PEZI</name>
<dbReference type="AlphaFoldDB" id="A0AAN6PW52"/>
<accession>A0AAN6PW52</accession>
<reference evidence="1" key="1">
    <citation type="journal article" date="2023" name="Mol. Phylogenet. Evol.">
        <title>Genome-scale phylogeny and comparative genomics of the fungal order Sordariales.</title>
        <authorList>
            <person name="Hensen N."/>
            <person name="Bonometti L."/>
            <person name="Westerberg I."/>
            <person name="Brannstrom I.O."/>
            <person name="Guillou S."/>
            <person name="Cros-Aarteil S."/>
            <person name="Calhoun S."/>
            <person name="Haridas S."/>
            <person name="Kuo A."/>
            <person name="Mondo S."/>
            <person name="Pangilinan J."/>
            <person name="Riley R."/>
            <person name="LaButti K."/>
            <person name="Andreopoulos B."/>
            <person name="Lipzen A."/>
            <person name="Chen C."/>
            <person name="Yan M."/>
            <person name="Daum C."/>
            <person name="Ng V."/>
            <person name="Clum A."/>
            <person name="Steindorff A."/>
            <person name="Ohm R.A."/>
            <person name="Martin F."/>
            <person name="Silar P."/>
            <person name="Natvig D.O."/>
            <person name="Lalanne C."/>
            <person name="Gautier V."/>
            <person name="Ament-Velasquez S.L."/>
            <person name="Kruys A."/>
            <person name="Hutchinson M.I."/>
            <person name="Powell A.J."/>
            <person name="Barry K."/>
            <person name="Miller A.N."/>
            <person name="Grigoriev I.V."/>
            <person name="Debuchy R."/>
            <person name="Gladieux P."/>
            <person name="Hiltunen Thoren M."/>
            <person name="Johannesson H."/>
        </authorList>
    </citation>
    <scope>NUCLEOTIDE SEQUENCE</scope>
    <source>
        <strain evidence="1">CBS 757.83</strain>
    </source>
</reference>
<dbReference type="Proteomes" id="UP001305647">
    <property type="component" value="Unassembled WGS sequence"/>
</dbReference>